<protein>
    <submittedName>
        <fullName evidence="1">Uncharacterized protein</fullName>
    </submittedName>
</protein>
<dbReference type="Proteomes" id="UP001060368">
    <property type="component" value="Chromosome"/>
</dbReference>
<gene>
    <name evidence="1" type="ORF">L6E24_03310</name>
</gene>
<accession>A0A9E7TJ19</accession>
<evidence type="ECO:0000313" key="1">
    <source>
        <dbReference type="EMBL" id="UUX93163.1"/>
    </source>
</evidence>
<dbReference type="RefSeq" id="WP_257743303.1">
    <property type="nucleotide sequence ID" value="NZ_CP096115.1"/>
</dbReference>
<sequence>MFFDEDEEEFEAEATLESFILVMLGLSDKRMSYTVFEKMLFNAYNSGLSVYFEKRFLPSELGAASEDVRRAVEDPIFNDEEFRYTKPEEDDRLSGGYVGLTEYGRDIAGQIIVKMKLDPETITKYIVMKKLVAEHSNITDEEILLLNFRKFPKLVIRSEIYDDIYDRRVEIAGSLLKKEIISKGTYNTLVKKKWHMDKAYGKGKKS</sequence>
<name>A0A9E7TJ19_9EURY</name>
<dbReference type="AlphaFoldDB" id="A0A9E7TJ19"/>
<evidence type="ECO:0000313" key="2">
    <source>
        <dbReference type="Proteomes" id="UP001060368"/>
    </source>
</evidence>
<reference evidence="1" key="1">
    <citation type="submission" date="2022-04" db="EMBL/GenBank/DDBJ databases">
        <title>Complete genome of Methanoplanus endosymbiosus DSM 3599.</title>
        <authorList>
            <person name="Chen S.-C."/>
            <person name="You Y.-T."/>
            <person name="Zhou Y.-Z."/>
            <person name="Lai M.-C."/>
        </authorList>
    </citation>
    <scope>NUCLEOTIDE SEQUENCE</scope>
    <source>
        <strain evidence="1">DSM 3599</strain>
    </source>
</reference>
<keyword evidence="2" id="KW-1185">Reference proteome</keyword>
<organism evidence="1 2">
    <name type="scientific">Methanoplanus endosymbiosus</name>
    <dbReference type="NCBI Taxonomy" id="33865"/>
    <lineage>
        <taxon>Archaea</taxon>
        <taxon>Methanobacteriati</taxon>
        <taxon>Methanobacteriota</taxon>
        <taxon>Stenosarchaea group</taxon>
        <taxon>Methanomicrobia</taxon>
        <taxon>Methanomicrobiales</taxon>
        <taxon>Methanomicrobiaceae</taxon>
        <taxon>Methanoplanus</taxon>
    </lineage>
</organism>
<dbReference type="EMBL" id="CP096115">
    <property type="protein sequence ID" value="UUX93163.1"/>
    <property type="molecule type" value="Genomic_DNA"/>
</dbReference>
<proteinExistence type="predicted"/>
<dbReference type="GeneID" id="74306691"/>
<dbReference type="KEGG" id="mend:L6E24_03310"/>